<protein>
    <submittedName>
        <fullName evidence="2">Uncharacterized protein</fullName>
    </submittedName>
</protein>
<reference evidence="2" key="1">
    <citation type="submission" date="2021-01" db="UniProtKB">
        <authorList>
            <consortium name="EnsemblMetazoa"/>
        </authorList>
    </citation>
    <scope>IDENTIFICATION</scope>
</reference>
<evidence type="ECO:0000313" key="2">
    <source>
        <dbReference type="EnsemblMetazoa" id="CLYHEMP012760.1"/>
    </source>
</evidence>
<dbReference type="EnsemblMetazoa" id="CLYHEMT012760.1">
    <property type="protein sequence ID" value="CLYHEMP012760.1"/>
    <property type="gene ID" value="CLYHEMG012760"/>
</dbReference>
<accession>A0A7M6DIX3</accession>
<sequence>MGLMRDIKENPSLSTSTITMAPASSHTRQNGSLCNGEPIIQNGSHDNKSAIMGNGTPQRHRRFGQVTPLMVCHMKDHKIVDFPMSHDSHSAIINEPPFSSSTLLKDSSKKLSRVTDKQNTVADNDDFEQDSLEHIADHIEHMHVSPKQEPICTNKEHVKTLINNRSTSSTDEGRNSRKLPTTPTEKQLTIVKKERVKTTKKRRTFSLPSSPFNLRKTSRHSFKRQANSLRDRLRQSFHHRQPIYDPEQDLFPEDREYRYYQGAKRRGRRGAVISLEVNQTVSLVRPQASNDHFLEFSFVPPNKSEVTS</sequence>
<evidence type="ECO:0000313" key="3">
    <source>
        <dbReference type="Proteomes" id="UP000594262"/>
    </source>
</evidence>
<feature type="region of interest" description="Disordered" evidence="1">
    <location>
        <begin position="162"/>
        <end position="184"/>
    </location>
</feature>
<dbReference type="Proteomes" id="UP000594262">
    <property type="component" value="Unplaced"/>
</dbReference>
<organism evidence="2 3">
    <name type="scientific">Clytia hemisphaerica</name>
    <dbReference type="NCBI Taxonomy" id="252671"/>
    <lineage>
        <taxon>Eukaryota</taxon>
        <taxon>Metazoa</taxon>
        <taxon>Cnidaria</taxon>
        <taxon>Hydrozoa</taxon>
        <taxon>Hydroidolina</taxon>
        <taxon>Leptothecata</taxon>
        <taxon>Obeliida</taxon>
        <taxon>Clytiidae</taxon>
        <taxon>Clytia</taxon>
    </lineage>
</organism>
<dbReference type="AlphaFoldDB" id="A0A7M6DIX3"/>
<proteinExistence type="predicted"/>
<keyword evidence="3" id="KW-1185">Reference proteome</keyword>
<name>A0A7M6DIX3_9CNID</name>
<feature type="region of interest" description="Disordered" evidence="1">
    <location>
        <begin position="200"/>
        <end position="219"/>
    </location>
</feature>
<evidence type="ECO:0000256" key="1">
    <source>
        <dbReference type="SAM" id="MobiDB-lite"/>
    </source>
</evidence>